<dbReference type="GO" id="GO:0031177">
    <property type="term" value="F:phosphopantetheine binding"/>
    <property type="evidence" value="ECO:0007669"/>
    <property type="project" value="InterPro"/>
</dbReference>
<dbReference type="OrthoDB" id="329835at2759"/>
<dbReference type="GO" id="GO:0016874">
    <property type="term" value="F:ligase activity"/>
    <property type="evidence" value="ECO:0007669"/>
    <property type="project" value="UniProtKB-KW"/>
</dbReference>
<dbReference type="SUPFAM" id="SSF47336">
    <property type="entry name" value="ACP-like"/>
    <property type="match status" value="2"/>
</dbReference>
<organism evidence="14 15">
    <name type="scientific">Colletotrichum salicis</name>
    <dbReference type="NCBI Taxonomy" id="1209931"/>
    <lineage>
        <taxon>Eukaryota</taxon>
        <taxon>Fungi</taxon>
        <taxon>Dikarya</taxon>
        <taxon>Ascomycota</taxon>
        <taxon>Pezizomycotina</taxon>
        <taxon>Sordariomycetes</taxon>
        <taxon>Hypocreomycetidae</taxon>
        <taxon>Glomerellales</taxon>
        <taxon>Glomerellaceae</taxon>
        <taxon>Colletotrichum</taxon>
        <taxon>Colletotrichum acutatum species complex</taxon>
    </lineage>
</organism>
<keyword evidence="5" id="KW-0808">Transferase</keyword>
<dbReference type="InterPro" id="IPR057326">
    <property type="entry name" value="KR_dom"/>
</dbReference>
<dbReference type="Proteomes" id="UP000070121">
    <property type="component" value="Unassembled WGS sequence"/>
</dbReference>
<dbReference type="CDD" id="cd02440">
    <property type="entry name" value="AdoMet_MTases"/>
    <property type="match status" value="1"/>
</dbReference>
<dbReference type="Gene3D" id="3.30.300.30">
    <property type="match status" value="1"/>
</dbReference>
<keyword evidence="15" id="KW-1185">Reference proteome</keyword>
<name>A0A135U6S7_9PEZI</name>
<dbReference type="Gene3D" id="3.40.50.720">
    <property type="entry name" value="NAD(P)-binding Rossmann-like Domain"/>
    <property type="match status" value="3"/>
</dbReference>
<evidence type="ECO:0000259" key="13">
    <source>
        <dbReference type="PROSITE" id="PS52019"/>
    </source>
</evidence>
<dbReference type="PROSITE" id="PS00455">
    <property type="entry name" value="AMP_BINDING"/>
    <property type="match status" value="1"/>
</dbReference>
<dbReference type="InterPro" id="IPR009081">
    <property type="entry name" value="PP-bd_ACP"/>
</dbReference>
<feature type="region of interest" description="C-terminal hotdog fold" evidence="10">
    <location>
        <begin position="338"/>
        <end position="493"/>
    </location>
</feature>
<evidence type="ECO:0000256" key="6">
    <source>
        <dbReference type="ARBA" id="ARBA00022737"/>
    </source>
</evidence>
<dbReference type="GO" id="GO:0016746">
    <property type="term" value="F:acyltransferase activity"/>
    <property type="evidence" value="ECO:0007669"/>
    <property type="project" value="InterPro"/>
</dbReference>
<dbReference type="InterPro" id="IPR023213">
    <property type="entry name" value="CAT-like_dom_sf"/>
</dbReference>
<dbReference type="Gene3D" id="3.40.50.12780">
    <property type="entry name" value="N-terminal domain of ligase-like"/>
    <property type="match status" value="1"/>
</dbReference>
<dbReference type="InterPro" id="IPR020807">
    <property type="entry name" value="PKS_DH"/>
</dbReference>
<evidence type="ECO:0000256" key="8">
    <source>
        <dbReference type="ARBA" id="ARBA00023268"/>
    </source>
</evidence>
<dbReference type="PROSITE" id="PS52019">
    <property type="entry name" value="PKS_MFAS_DH"/>
    <property type="match status" value="1"/>
</dbReference>
<keyword evidence="8" id="KW-0511">Multifunctional enzyme</keyword>
<dbReference type="Pfam" id="PF08659">
    <property type="entry name" value="KR"/>
    <property type="match status" value="2"/>
</dbReference>
<accession>A0A135U6S7</accession>
<dbReference type="InterPro" id="IPR049551">
    <property type="entry name" value="PKS_DH_C"/>
</dbReference>
<dbReference type="InterPro" id="IPR001227">
    <property type="entry name" value="Ac_transferase_dom_sf"/>
</dbReference>
<dbReference type="Pfam" id="PF14765">
    <property type="entry name" value="PS-DH"/>
    <property type="match status" value="1"/>
</dbReference>
<dbReference type="InterPro" id="IPR000873">
    <property type="entry name" value="AMP-dep_synth/lig_dom"/>
</dbReference>
<dbReference type="InterPro" id="IPR042099">
    <property type="entry name" value="ANL_N_sf"/>
</dbReference>
<dbReference type="CDD" id="cd19532">
    <property type="entry name" value="C_PKS-NRPS"/>
    <property type="match status" value="1"/>
</dbReference>
<keyword evidence="1" id="KW-0596">Phosphopantetheine</keyword>
<dbReference type="GO" id="GO:0032259">
    <property type="term" value="P:methylation"/>
    <property type="evidence" value="ECO:0007669"/>
    <property type="project" value="UniProtKB-KW"/>
</dbReference>
<dbReference type="Pfam" id="PF00550">
    <property type="entry name" value="PP-binding"/>
    <property type="match status" value="1"/>
</dbReference>
<dbReference type="InterPro" id="IPR029063">
    <property type="entry name" value="SAM-dependent_MTases_sf"/>
</dbReference>
<dbReference type="InterPro" id="IPR013120">
    <property type="entry name" value="FAR_NAD-bd"/>
</dbReference>
<dbReference type="InterPro" id="IPR020845">
    <property type="entry name" value="AMP-binding_CS"/>
</dbReference>
<dbReference type="InterPro" id="IPR013968">
    <property type="entry name" value="PKS_KR"/>
</dbReference>
<evidence type="ECO:0000256" key="1">
    <source>
        <dbReference type="ARBA" id="ARBA00022450"/>
    </source>
</evidence>
<dbReference type="Pfam" id="PF00668">
    <property type="entry name" value="Condensation"/>
    <property type="match status" value="1"/>
</dbReference>
<keyword evidence="2" id="KW-0597">Phosphoprotein</keyword>
<dbReference type="GO" id="GO:0016491">
    <property type="term" value="F:oxidoreductase activity"/>
    <property type="evidence" value="ECO:0007669"/>
    <property type="project" value="UniProtKB-KW"/>
</dbReference>
<dbReference type="SUPFAM" id="SSF53901">
    <property type="entry name" value="Thiolase-like"/>
    <property type="match status" value="1"/>
</dbReference>
<dbReference type="Pfam" id="PF00109">
    <property type="entry name" value="ketoacyl-synt"/>
    <property type="match status" value="1"/>
</dbReference>
<dbReference type="InterPro" id="IPR006162">
    <property type="entry name" value="Ppantetheine_attach_site"/>
</dbReference>
<feature type="active site" description="Proton donor; for dehydratase activity" evidence="10">
    <location>
        <position position="399"/>
    </location>
</feature>
<dbReference type="SUPFAM" id="SSF52777">
    <property type="entry name" value="CoA-dependent acyltransferases"/>
    <property type="match status" value="2"/>
</dbReference>
<dbReference type="Pfam" id="PF00501">
    <property type="entry name" value="AMP-binding"/>
    <property type="match status" value="1"/>
</dbReference>
<dbReference type="Gene3D" id="3.40.47.10">
    <property type="match status" value="1"/>
</dbReference>
<dbReference type="Pfam" id="PF21089">
    <property type="entry name" value="PKS_DH_N"/>
    <property type="match status" value="1"/>
</dbReference>
<comment type="similarity">
    <text evidence="9">In the C-terminal section; belongs to the NRP synthetase family.</text>
</comment>
<dbReference type="Gene3D" id="3.30.559.10">
    <property type="entry name" value="Chloramphenicol acetyltransferase-like domain"/>
    <property type="match status" value="1"/>
</dbReference>
<dbReference type="Pfam" id="PF07993">
    <property type="entry name" value="NAD_binding_4"/>
    <property type="match status" value="1"/>
</dbReference>
<feature type="region of interest" description="N-terminal hotdog fold" evidence="10">
    <location>
        <begin position="188"/>
        <end position="323"/>
    </location>
</feature>
<feature type="domain" description="Carrier" evidence="12">
    <location>
        <begin position="2773"/>
        <end position="2853"/>
    </location>
</feature>
<dbReference type="STRING" id="1209931.A0A135U6S7"/>
<evidence type="ECO:0000256" key="2">
    <source>
        <dbReference type="ARBA" id="ARBA00022553"/>
    </source>
</evidence>
<dbReference type="InterPro" id="IPR020806">
    <property type="entry name" value="PKS_PP-bd"/>
</dbReference>
<feature type="region of interest" description="Disordered" evidence="11">
    <location>
        <begin position="1726"/>
        <end position="1785"/>
    </location>
</feature>
<dbReference type="SUPFAM" id="SSF56801">
    <property type="entry name" value="Acetyl-CoA synthetase-like"/>
    <property type="match status" value="1"/>
</dbReference>
<gene>
    <name evidence="14" type="ORF">CSAL01_10628</name>
</gene>
<evidence type="ECO:0000259" key="12">
    <source>
        <dbReference type="PROSITE" id="PS50075"/>
    </source>
</evidence>
<evidence type="ECO:0000256" key="9">
    <source>
        <dbReference type="ARBA" id="ARBA00029443"/>
    </source>
</evidence>
<dbReference type="Gene3D" id="3.30.559.30">
    <property type="entry name" value="Nonribosomal peptide synthetase, condensation domain"/>
    <property type="match status" value="1"/>
</dbReference>
<evidence type="ECO:0000313" key="15">
    <source>
        <dbReference type="Proteomes" id="UP000070121"/>
    </source>
</evidence>
<evidence type="ECO:0000313" key="14">
    <source>
        <dbReference type="EMBL" id="KXH56087.1"/>
    </source>
</evidence>
<dbReference type="InterPro" id="IPR036736">
    <property type="entry name" value="ACP-like_sf"/>
</dbReference>
<dbReference type="GO" id="GO:0008168">
    <property type="term" value="F:methyltransferase activity"/>
    <property type="evidence" value="ECO:0007669"/>
    <property type="project" value="UniProtKB-KW"/>
</dbReference>
<evidence type="ECO:0000256" key="5">
    <source>
        <dbReference type="ARBA" id="ARBA00022679"/>
    </source>
</evidence>
<dbReference type="CDD" id="cd05930">
    <property type="entry name" value="A_NRPS"/>
    <property type="match status" value="1"/>
</dbReference>
<feature type="domain" description="Carrier" evidence="12">
    <location>
        <begin position="1622"/>
        <end position="1706"/>
    </location>
</feature>
<dbReference type="SMART" id="SM00822">
    <property type="entry name" value="PKS_KR"/>
    <property type="match status" value="1"/>
</dbReference>
<keyword evidence="7" id="KW-0560">Oxidoreductase</keyword>
<sequence length="3201" mass="351874">MEVVYESLEASGMSMGSMAGSRTGVYVGLMCADYAELVNSDVNALPTYTPTGNARSIMSNRISYFFDWHGPTAAGDPFDFAVEVGPHATLKGPALQTLQEVRKDELPYTGLLSRGKDDVRAFSDALGYLWSQFSPSVVDFRAFDSLASRCEDRKMMYNLPTYHWDHDTIFWHKSRATKAFLSQRTIPHPLLGTRTTDVMDEQIRWKNQLLLSELPWIRGHQLQGQVIYPATAYLSTAVEAAMLLIPEGANASVLEIQDFNLGKPLVFGEDGAGIETVFTLSDISKSDDKTFSASFIYHASGNPDMEHLSTHATGRVIVTIGETSSHLLASQNKDLPNLVTIPEDRFYKSLETVGYGYSGYFKTMSSIKRKLNFSSSKIRVPPQDQEEPGKMLLHPAVLDTALQGIFLAYCWPGDGSLDQLHVPTGIRSCRVNVGLCQQSLLPDTEVSSCSLLTGNPLATRNLNGDVEISTDEGICLVQMEGLKVVSFAEQTMDADRAVFTEYVWDVLAPNCERAMGERRATAEDYDLAYAIERVSVHYMKQLATLFPEALRSTMNLEWHYKCLFNFVTDVLSTTEAGQRKTAKKEWLQDSAADIEELKAKHAHTVDMQLARAVGDNLPAVLRGETTMLEHLTKDNLLDRFYEVGLGLKEFSGYLRKTVEQVVHRHPRMKMLEIGAGTGGATKVIMRGIGRAFSSYTYTDISPNFFETASEVFGSVADKIIFKTLDVEKDIVQQGYEEYSYDLVVASLVLHATTDLKRTLNNTRRLLKPGGYLIIQEVCNNEPIRTGFMMCALPGWWLGQDDGRTLPPCVSTPEWNDLLVQTGFSGVDSATHELDSVPFQLAVIVSQAIDDRVSLLREPLALVGEYAPVDEPWDLLLVGGRTVKTIQLIQEIVGLIHSSSITHTLVKAIDDIVGVKISPTTAIVCLEDLDEPVFKGISEGMLEGLKRLFETQRTVLWVTQGCRSADPYMNMSVGLGRTLILENSDLVLQFLDLETGIEPDPRRVLEALLRLRQSDRWERKGEFDDVLWTNEHELAYDNGELCLSRVHLAEPLNNRFNASKRTVIETRNLQTTPLSLSLGSASKHSLVLDDALEAKTLGSLKASKFDSEVLIKVTHSLLMPDLTTTAASCLILGKTTEAMKRTVLAISENNGSHALVSSEELLDVEVPAGKESVLLSHIHNQLQVDSMLSICGKDDVLAIHEPHPDIASILIERSSEANIPVHITTTSPVDSTWTKVDAYSSRSVVKSLLSPDISVFVDCSVGGQSQRAGSLIASCLPQACLKTTIACIPSLRRIRGFSVVDLHRSVKKLLQKALKEVSTSVISTLRSVRVDQLADDSSVAPPAAPAIMDWSTATEVSVQISTVDSHVAFKSDRTYVLFGLTSDLAQSICDWMVTHGARNIVLTSRNPKIDAKWEKLLTEAGVRVEVFSNDITDKEALVSLVRQIRRSFPPIAGIAHDAMVLDDAPTLDFCIFFSSCTAIAGNRGQSAYTAANMFMSSLASQRREKGLAGSILHIGAVMGVGYINRGFKDYIFTALSRAGYMMVSEREFHLCFGEAVLASHPESGRNPDVVTALETAEFGDTPPLWAKFPRFQYCLAAESGAVRQTQQKQTASLSTKLRLAEATTAEEVLQVVQDSFFQKLRVVLQIPNDTDKTQGLASGTDDLGIDSLVAVEIRSWFLKEIDTEIAVFKVLSGISIAELVEFAVESMPAGLTPNINDSHEAPLEPDALVVLSPPPPVSVSSVPSSPPNTTAEASQQLSEESSSTSQPDDKQDETRDPSDASLNRTSEITYEKVLPVSPGQSRFWFLKHLMEDQTTANNTILVSIRGTVRLDNLDSAVRKVAARHESLRTSFFMDENQKPVQAVSETSRLYLETKTLGSESKVGEEFDVLKRHVYDIEHGECMRLVHLGITAAESYLLIGSHHIVMDGVSLEVFLNDVQKAYNGQSLSDLVYQYSDYSEKLHQELDQGTLQNQIEYWKSEFAEAPSPLPLLPFADVKQRRSLTAYDHISVGGTVDPKVAKQVSETCRQLKANVFHFYLGVFEVLLHKLLGTSDVCIGMADANRWDHQVSQSIGMYLNLLPLRFSLDAEQSFEAVLKNTRKKAYLAMSSSRLPFDVLLDNLKCERSTAFSPLFQAFINYRQGVRENRMLGTATCATKEISLPRAGYDMSLDIIENPGGDTRLVFMLQRALYSEKETSQMLEMYYNLLSELSSLLAKVLQEVSLFTSEDIDNAVQLGQGPVLQSQWPETLANRINAMIGGRPKDVSLRETDGNTWTWEKLGEEVNRVSSAMLQANIKSGSKVAVYQQASPSLIFSLLAILRIGAVYVPLDCSLPEGRLRQVLTECKPSGILLDGTTFAQSGSLGLPPSVTALDVSNLTGATTPVGPVTVMTGDAAAVLFTSGSTGVPKGVILSHGSLRNHLEALIYTHGFGRETVLQQSSVGFDMSLNQIFMALANGGTLVIVPESLRKDSSAVAKIVLEQNITYTSATPSEYLAWARHGSDSLLRSNSWRFATAGGEQFTPQLLEVFQKLKTQFQHPFHVFNAYGPTECSMSSHELEVNLEAPPTTQKLLVGSSLPNCATYIIDENSNPLPVGFPGEICISGAGVALGYLNNANETANKFLENPRASASAKEQGWDRMYRTGDKGILMVDGALEVLGRIEGDTQIKLRGLRIEMQDIEQPILDASEGRLGEVIVTPRGDPTILVAHAVISPSAWIEIETEYLRDLSASLPLPQYMRPAAIIPIVAMPLNPSGKIDRGSLQKLDLPSGSTQNKEPTRRLTETESKLAQVWKEVLPQQLQDVHVINEATDFFQVGGNSMLLIELRQVVKKRFQADLQLLRLFESSTLGAMAAAIRNLAFDERSPVDWDTETKVPRSWAQLNVQQAPVQSLGSQKNIVVSGATGFLGNSLMRLLVEAPNVNKIHCIAVRNGDKLAEFAGVEKVDIYYGNLTQPRCGLSESEAAFIFDSADVVVHNGADVSFLKSYSSLRASNVLSTKELVKLAIGRRTPFHYISTVTVGKLNRSDTLARESLASFPPEPTFADGYAASKWASEVFLEKVTRQFGLPTFIHRPSSITGSQAGENDIMSNILKYSALIKALPDSSRWSGSIDLISVEKAAAAIIGSVLDERRDDTAAIGVEYLHHAGEKVVPAHSIKAVLSPKDEVEWESLAMHDWVDRAVESGMNPLVGEFLRSTDKGQGLQIGQNIL</sequence>
<evidence type="ECO:0000256" key="3">
    <source>
        <dbReference type="ARBA" id="ARBA00022598"/>
    </source>
</evidence>
<keyword evidence="4" id="KW-0489">Methyltransferase</keyword>
<dbReference type="InterPro" id="IPR016039">
    <property type="entry name" value="Thiolase-like"/>
</dbReference>
<dbReference type="PROSITE" id="PS50075">
    <property type="entry name" value="CARRIER"/>
    <property type="match status" value="2"/>
</dbReference>
<dbReference type="SMR" id="A0A135U6S7"/>
<dbReference type="InterPro" id="IPR036291">
    <property type="entry name" value="NAD(P)-bd_dom_sf"/>
</dbReference>
<comment type="caution">
    <text evidence="14">The sequence shown here is derived from an EMBL/GenBank/DDBJ whole genome shotgun (WGS) entry which is preliminary data.</text>
</comment>
<keyword evidence="3" id="KW-0436">Ligase</keyword>
<dbReference type="Pfam" id="PF08242">
    <property type="entry name" value="Methyltransf_12"/>
    <property type="match status" value="1"/>
</dbReference>
<dbReference type="Gene3D" id="1.10.1200.10">
    <property type="entry name" value="ACP-like"/>
    <property type="match status" value="1"/>
</dbReference>
<proteinExistence type="inferred from homology"/>
<evidence type="ECO:0000256" key="7">
    <source>
        <dbReference type="ARBA" id="ARBA00023002"/>
    </source>
</evidence>
<dbReference type="SUPFAM" id="SSF51735">
    <property type="entry name" value="NAD(P)-binding Rossmann-fold domains"/>
    <property type="match status" value="2"/>
</dbReference>
<dbReference type="NCBIfam" id="TIGR01733">
    <property type="entry name" value="AA-adenyl-dom"/>
    <property type="match status" value="1"/>
</dbReference>
<dbReference type="InterPro" id="IPR049552">
    <property type="entry name" value="PKS_DH_N"/>
</dbReference>
<dbReference type="PANTHER" id="PTHR45527:SF1">
    <property type="entry name" value="FATTY ACID SYNTHASE"/>
    <property type="match status" value="1"/>
</dbReference>
<protein>
    <submittedName>
        <fullName evidence="14">Polyketide synthase/peptide synthetase</fullName>
    </submittedName>
</protein>
<keyword evidence="6" id="KW-0677">Repeat</keyword>
<feature type="domain" description="PKS/mFAS DH" evidence="13">
    <location>
        <begin position="188"/>
        <end position="493"/>
    </location>
</feature>
<dbReference type="Gene3D" id="3.40.366.10">
    <property type="entry name" value="Malonyl-Coenzyme A Acyl Carrier Protein, domain 2"/>
    <property type="match status" value="1"/>
</dbReference>
<feature type="active site" description="Proton acceptor; for dehydratase activity" evidence="10">
    <location>
        <position position="220"/>
    </location>
</feature>
<dbReference type="InterPro" id="IPR042104">
    <property type="entry name" value="PKS_dehydratase_sf"/>
</dbReference>
<dbReference type="InterPro" id="IPR010071">
    <property type="entry name" value="AA_adenyl_dom"/>
</dbReference>
<dbReference type="InterPro" id="IPR014030">
    <property type="entry name" value="Ketoacyl_synth_N"/>
</dbReference>
<dbReference type="Gene3D" id="3.10.129.110">
    <property type="entry name" value="Polyketide synthase dehydratase"/>
    <property type="match status" value="1"/>
</dbReference>
<evidence type="ECO:0000256" key="10">
    <source>
        <dbReference type="PROSITE-ProRule" id="PRU01363"/>
    </source>
</evidence>
<dbReference type="Gene3D" id="3.40.50.150">
    <property type="entry name" value="Vaccinia Virus protein VP39"/>
    <property type="match status" value="1"/>
</dbReference>
<dbReference type="InterPro" id="IPR013217">
    <property type="entry name" value="Methyltransf_12"/>
</dbReference>
<dbReference type="SUPFAM" id="SSF53335">
    <property type="entry name" value="S-adenosyl-L-methionine-dependent methyltransferases"/>
    <property type="match status" value="1"/>
</dbReference>
<evidence type="ECO:0000256" key="11">
    <source>
        <dbReference type="SAM" id="MobiDB-lite"/>
    </source>
</evidence>
<dbReference type="SMART" id="SM00826">
    <property type="entry name" value="PKS_DH"/>
    <property type="match status" value="1"/>
</dbReference>
<dbReference type="GO" id="GO:0005737">
    <property type="term" value="C:cytoplasm"/>
    <property type="evidence" value="ECO:0007669"/>
    <property type="project" value="TreeGrafter"/>
</dbReference>
<feature type="compositionally biased region" description="Basic and acidic residues" evidence="11">
    <location>
        <begin position="1766"/>
        <end position="1777"/>
    </location>
</feature>
<dbReference type="InterPro" id="IPR001242">
    <property type="entry name" value="Condensation_dom"/>
</dbReference>
<dbReference type="EMBL" id="JFFI01001674">
    <property type="protein sequence ID" value="KXH56087.1"/>
    <property type="molecule type" value="Genomic_DNA"/>
</dbReference>
<dbReference type="GO" id="GO:0043041">
    <property type="term" value="P:amino acid activation for nonribosomal peptide biosynthetic process"/>
    <property type="evidence" value="ECO:0007669"/>
    <property type="project" value="TreeGrafter"/>
</dbReference>
<dbReference type="InterPro" id="IPR045851">
    <property type="entry name" value="AMP-bd_C_sf"/>
</dbReference>
<dbReference type="InterPro" id="IPR049900">
    <property type="entry name" value="PKS_mFAS_DH"/>
</dbReference>
<reference evidence="14 15" key="1">
    <citation type="submission" date="2014-02" db="EMBL/GenBank/DDBJ databases">
        <title>The genome sequence of Colletotrichum salicis CBS 607.94.</title>
        <authorList>
            <person name="Baroncelli R."/>
            <person name="Thon M.R."/>
        </authorList>
    </citation>
    <scope>NUCLEOTIDE SEQUENCE [LARGE SCALE GENOMIC DNA]</scope>
    <source>
        <strain evidence="14 15">CBS 607.94</strain>
    </source>
</reference>
<evidence type="ECO:0000256" key="4">
    <source>
        <dbReference type="ARBA" id="ARBA00022603"/>
    </source>
</evidence>
<dbReference type="SMART" id="SM00823">
    <property type="entry name" value="PKS_PP"/>
    <property type="match status" value="2"/>
</dbReference>
<dbReference type="GO" id="GO:0009403">
    <property type="term" value="P:toxin biosynthetic process"/>
    <property type="evidence" value="ECO:0007669"/>
    <property type="project" value="UniProtKB-ARBA"/>
</dbReference>
<dbReference type="PANTHER" id="PTHR45527">
    <property type="entry name" value="NONRIBOSOMAL PEPTIDE SYNTHETASE"/>
    <property type="match status" value="1"/>
</dbReference>
<feature type="compositionally biased region" description="Low complexity" evidence="11">
    <location>
        <begin position="1749"/>
        <end position="1765"/>
    </location>
</feature>
<dbReference type="PROSITE" id="PS00012">
    <property type="entry name" value="PHOSPHOPANTETHEINE"/>
    <property type="match status" value="1"/>
</dbReference>
<feature type="region of interest" description="Disordered" evidence="11">
    <location>
        <begin position="2754"/>
        <end position="2776"/>
    </location>
</feature>